<proteinExistence type="predicted"/>
<comment type="caution">
    <text evidence="3">The sequence shown here is derived from an EMBL/GenBank/DDBJ whole genome shotgun (WGS) entry which is preliminary data.</text>
</comment>
<keyword evidence="2" id="KW-0326">Glycosidase</keyword>
<evidence type="ECO:0000313" key="3">
    <source>
        <dbReference type="EMBL" id="MCC2190691.1"/>
    </source>
</evidence>
<dbReference type="PANTHER" id="PTHR43053:SF3">
    <property type="entry name" value="ALPHA-GALACTOSIDASE C-RELATED"/>
    <property type="match status" value="1"/>
</dbReference>
<dbReference type="InterPro" id="IPR050985">
    <property type="entry name" value="Alpha-glycosidase_related"/>
</dbReference>
<name>A0AAE3J7B8_9FIRM</name>
<reference evidence="3 4" key="1">
    <citation type="submission" date="2021-10" db="EMBL/GenBank/DDBJ databases">
        <title>Anaerobic single-cell dispensing facilitates the cultivation of human gut bacteria.</title>
        <authorList>
            <person name="Afrizal A."/>
        </authorList>
    </citation>
    <scope>NUCLEOTIDE SEQUENCE [LARGE SCALE GENOMIC DNA]</scope>
    <source>
        <strain evidence="3 4">CLA-AA-H277</strain>
    </source>
</reference>
<dbReference type="CDD" id="cd14791">
    <property type="entry name" value="GH36"/>
    <property type="match status" value="1"/>
</dbReference>
<keyword evidence="4" id="KW-1185">Reference proteome</keyword>
<dbReference type="InterPro" id="IPR017853">
    <property type="entry name" value="GH"/>
</dbReference>
<dbReference type="PRINTS" id="PR00743">
    <property type="entry name" value="GLHYDRLASE36"/>
</dbReference>
<protein>
    <submittedName>
        <fullName evidence="3">Alpha-galactosidase</fullName>
    </submittedName>
</protein>
<dbReference type="AlphaFoldDB" id="A0AAE3J7B8"/>
<keyword evidence="1" id="KW-0378">Hydrolase</keyword>
<dbReference type="EMBL" id="JAJEPR010000025">
    <property type="protein sequence ID" value="MCC2190691.1"/>
    <property type="molecule type" value="Genomic_DNA"/>
</dbReference>
<dbReference type="GO" id="GO:0004557">
    <property type="term" value="F:alpha-galactosidase activity"/>
    <property type="evidence" value="ECO:0007669"/>
    <property type="project" value="InterPro"/>
</dbReference>
<evidence type="ECO:0000256" key="1">
    <source>
        <dbReference type="ARBA" id="ARBA00022801"/>
    </source>
</evidence>
<dbReference type="Pfam" id="PF02065">
    <property type="entry name" value="Melibiase"/>
    <property type="match status" value="1"/>
</dbReference>
<dbReference type="InterPro" id="IPR013785">
    <property type="entry name" value="Aldolase_TIM"/>
</dbReference>
<dbReference type="RefSeq" id="WP_227615746.1">
    <property type="nucleotide sequence ID" value="NZ_JAJEPR010000025.1"/>
</dbReference>
<dbReference type="SUPFAM" id="SSF51445">
    <property type="entry name" value="(Trans)glycosidases"/>
    <property type="match status" value="1"/>
</dbReference>
<dbReference type="PANTHER" id="PTHR43053">
    <property type="entry name" value="GLYCOSIDASE FAMILY 31"/>
    <property type="match status" value="1"/>
</dbReference>
<dbReference type="InterPro" id="IPR038417">
    <property type="entry name" value="Alpga-gal_N_sf"/>
</dbReference>
<accession>A0AAE3J7B8</accession>
<gene>
    <name evidence="3" type="ORF">LKD71_12940</name>
</gene>
<evidence type="ECO:0000256" key="2">
    <source>
        <dbReference type="ARBA" id="ARBA00023295"/>
    </source>
</evidence>
<dbReference type="Gene3D" id="2.70.98.60">
    <property type="entry name" value="alpha-galactosidase from lactobacil brevis"/>
    <property type="match status" value="1"/>
</dbReference>
<evidence type="ECO:0000313" key="4">
    <source>
        <dbReference type="Proteomes" id="UP001197875"/>
    </source>
</evidence>
<dbReference type="GO" id="GO:0016052">
    <property type="term" value="P:carbohydrate catabolic process"/>
    <property type="evidence" value="ECO:0007669"/>
    <property type="project" value="InterPro"/>
</dbReference>
<dbReference type="Gene3D" id="3.20.20.70">
    <property type="entry name" value="Aldolase class I"/>
    <property type="match status" value="1"/>
</dbReference>
<sequence length="716" mass="81712">MQYIDIHENQIYIRLAVTDSQDLKLLHFSALPLHEEDLVKEAIPEGFPFLSMNLAGFDRPYERHGNKFIVTAPGYRMKYLSHSDERNEFGRLLTFHTKDEETGVTAASFWQFYDDLPVIRTWHTVTNNGHETQTLDYIANFHYEGIEKEGKLSRDEKLKVMIPHNGWQRELNWKAYTFPELGMELVQEPSIQRSSNHLHISNTGNWSAKEYLPMAYLENTEVHTGLFWEIDHNGSWHWEIGDQNGHFYLALGGPNETYSHWFKDLKPGESFTTVPAAVGVTGIGFDDAMGTLTDYRRKIRRKNQDNEKLPVIFNDYMNCLWGRPTAAEEYPLVDAAAEAGCEYFCIDAGWYADGDWWDSVGEWEESRKRFPEGVKKVTDYIRSKGLVPGVWLEPEVMGIRCDLAKKLPDDWFFVRHGKRVYDRSRFQLDYRNPAVRAHMDEVVDRLVSEYGVGYIKTDYNIEPGIGTELSADSVGEGMLEHERAYISWLDGLFKRHPELIIENCSSGGLRMDYGMLSRCSIQSTSDQENYLQYAVIAANAPTGVTPEQAAVWAYPMNHEESISPDALREEVIFNMVSAMLLRIHQSGHLAKLDEERKALVKQALSVYKTIRPNIRVSRPFWPLGLAGYSDEIVSLGLFVEGKAYLAVWKRSGAAESVTLPISDAVRTALDSEKIALSCIYPGPETAEASYDPLEKAVKVALPKPVMARLFELTPDR</sequence>
<organism evidence="3 4">
    <name type="scientific">Fusicatenibacter faecihominis</name>
    <dbReference type="NCBI Taxonomy" id="2881276"/>
    <lineage>
        <taxon>Bacteria</taxon>
        <taxon>Bacillati</taxon>
        <taxon>Bacillota</taxon>
        <taxon>Clostridia</taxon>
        <taxon>Lachnospirales</taxon>
        <taxon>Lachnospiraceae</taxon>
        <taxon>Fusicatenibacter</taxon>
    </lineage>
</organism>
<dbReference type="Proteomes" id="UP001197875">
    <property type="component" value="Unassembled WGS sequence"/>
</dbReference>
<dbReference type="InterPro" id="IPR002252">
    <property type="entry name" value="Glyco_hydro_36"/>
</dbReference>